<keyword evidence="9" id="KW-1185">Reference proteome</keyword>
<gene>
    <name evidence="8" type="ORF">G3570_11300</name>
</gene>
<dbReference type="AlphaFoldDB" id="A0A6M1T0Z9"/>
<evidence type="ECO:0000313" key="8">
    <source>
        <dbReference type="EMBL" id="NGP77224.1"/>
    </source>
</evidence>
<dbReference type="RefSeq" id="WP_165142354.1">
    <property type="nucleotide sequence ID" value="NZ_JAALLT010000003.1"/>
</dbReference>
<feature type="signal peptide" evidence="6">
    <location>
        <begin position="1"/>
        <end position="22"/>
    </location>
</feature>
<dbReference type="CDD" id="cd06782">
    <property type="entry name" value="cpPDZ_CPP-like"/>
    <property type="match status" value="1"/>
</dbReference>
<keyword evidence="2 5" id="KW-0645">Protease</keyword>
<dbReference type="Pfam" id="PF03572">
    <property type="entry name" value="Peptidase_S41"/>
    <property type="match status" value="1"/>
</dbReference>
<protein>
    <submittedName>
        <fullName evidence="8">S41 family peptidase</fullName>
    </submittedName>
</protein>
<dbReference type="InterPro" id="IPR041489">
    <property type="entry name" value="PDZ_6"/>
</dbReference>
<keyword evidence="6" id="KW-0732">Signal</keyword>
<dbReference type="PANTHER" id="PTHR32060:SF30">
    <property type="entry name" value="CARBOXY-TERMINAL PROCESSING PROTEASE CTPA"/>
    <property type="match status" value="1"/>
</dbReference>
<accession>A0A6M1T0Z9</accession>
<sequence>MSKTRKLAVTAAIVAVSLTALAGAARNSDIYFLIKKNFTIFSEVYREVSLNYVDEVNPEKLMRKGLNSMLESLDPYTVFIDESQNQDIEIITRGSYAGIGLDVGIRGDKIVVIAPMDGYPAQKKGIRAGDIIKKVNDVEVASLTPEEVQNLTMGEPGTTLTLTIERYGIEENLLFELKRERIEVKNIAYSDLIGPDGDIGYISLSRFSQNTADEIRKAIEKFQKQGTLNGLILDLRNNPGGLLDEAVKTVDKFVDPGLKVVETRGRLSQHNSTFRTEEPALLGSVPLVILQNEGSASASEIVAGALQDLDRAVIVGEQSFGKGLVQIVQPLSYNTALKITTSRYYIPSGRSIQSITYTHDDKNSAVIKPDSLRKSFKTRNGRTVYDGEGIAPDVNVKSPVPSLLETELMKESHFFFFANQMASEREAFAAESISEQTFNEFREYLKSKNFSYETESERYLNGVQKRLGEQVASTDVKTHIDAIDQAIEKKKQQDFENQNSQLKRALYLEVISRFEGNSGRIKASLRWDPAIDEALKVINNKNRYRDILAIK</sequence>
<dbReference type="InterPro" id="IPR005151">
    <property type="entry name" value="Tail-specific_protease"/>
</dbReference>
<dbReference type="SUPFAM" id="SSF50156">
    <property type="entry name" value="PDZ domain-like"/>
    <property type="match status" value="1"/>
</dbReference>
<dbReference type="Gene3D" id="2.30.42.10">
    <property type="match status" value="1"/>
</dbReference>
<dbReference type="InterPro" id="IPR036034">
    <property type="entry name" value="PDZ_sf"/>
</dbReference>
<dbReference type="InterPro" id="IPR001478">
    <property type="entry name" value="PDZ"/>
</dbReference>
<reference evidence="8 9" key="1">
    <citation type="submission" date="2020-02" db="EMBL/GenBank/DDBJ databases">
        <title>Balneolaceae bacterium YR4-1, complete genome.</title>
        <authorList>
            <person name="Li Y."/>
            <person name="Wu S."/>
        </authorList>
    </citation>
    <scope>NUCLEOTIDE SEQUENCE [LARGE SCALE GENOMIC DNA]</scope>
    <source>
        <strain evidence="8 9">YR4-1</strain>
    </source>
</reference>
<proteinExistence type="inferred from homology"/>
<dbReference type="Gene3D" id="3.30.750.44">
    <property type="match status" value="1"/>
</dbReference>
<evidence type="ECO:0000256" key="1">
    <source>
        <dbReference type="ARBA" id="ARBA00009179"/>
    </source>
</evidence>
<comment type="caution">
    <text evidence="8">The sequence shown here is derived from an EMBL/GenBank/DDBJ whole genome shotgun (WGS) entry which is preliminary data.</text>
</comment>
<evidence type="ECO:0000256" key="5">
    <source>
        <dbReference type="RuleBase" id="RU004404"/>
    </source>
</evidence>
<dbReference type="NCBIfam" id="TIGR00225">
    <property type="entry name" value="prc"/>
    <property type="match status" value="1"/>
</dbReference>
<dbReference type="GO" id="GO:0008236">
    <property type="term" value="F:serine-type peptidase activity"/>
    <property type="evidence" value="ECO:0007669"/>
    <property type="project" value="UniProtKB-KW"/>
</dbReference>
<evidence type="ECO:0000256" key="6">
    <source>
        <dbReference type="SAM" id="SignalP"/>
    </source>
</evidence>
<evidence type="ECO:0000256" key="2">
    <source>
        <dbReference type="ARBA" id="ARBA00022670"/>
    </source>
</evidence>
<dbReference type="GO" id="GO:0007165">
    <property type="term" value="P:signal transduction"/>
    <property type="evidence" value="ECO:0007669"/>
    <property type="project" value="TreeGrafter"/>
</dbReference>
<comment type="similarity">
    <text evidence="1 5">Belongs to the peptidase S41A family.</text>
</comment>
<dbReference type="GO" id="GO:0030288">
    <property type="term" value="C:outer membrane-bounded periplasmic space"/>
    <property type="evidence" value="ECO:0007669"/>
    <property type="project" value="TreeGrafter"/>
</dbReference>
<dbReference type="Gene3D" id="3.90.226.10">
    <property type="entry name" value="2-enoyl-CoA Hydratase, Chain A, domain 1"/>
    <property type="match status" value="1"/>
</dbReference>
<dbReference type="Proteomes" id="UP000473278">
    <property type="component" value="Unassembled WGS sequence"/>
</dbReference>
<dbReference type="SUPFAM" id="SSF52096">
    <property type="entry name" value="ClpP/crotonase"/>
    <property type="match status" value="1"/>
</dbReference>
<keyword evidence="4 5" id="KW-0720">Serine protease</keyword>
<dbReference type="Pfam" id="PF17820">
    <property type="entry name" value="PDZ_6"/>
    <property type="match status" value="1"/>
</dbReference>
<dbReference type="SMART" id="SM00228">
    <property type="entry name" value="PDZ"/>
    <property type="match status" value="1"/>
</dbReference>
<name>A0A6M1T0Z9_9BACT</name>
<evidence type="ECO:0000259" key="7">
    <source>
        <dbReference type="PROSITE" id="PS50106"/>
    </source>
</evidence>
<dbReference type="CDD" id="cd07560">
    <property type="entry name" value="Peptidase_S41_CPP"/>
    <property type="match status" value="1"/>
</dbReference>
<evidence type="ECO:0000256" key="3">
    <source>
        <dbReference type="ARBA" id="ARBA00022801"/>
    </source>
</evidence>
<dbReference type="InterPro" id="IPR029045">
    <property type="entry name" value="ClpP/crotonase-like_dom_sf"/>
</dbReference>
<dbReference type="SMART" id="SM00245">
    <property type="entry name" value="TSPc"/>
    <property type="match status" value="1"/>
</dbReference>
<feature type="chain" id="PRO_5026713909" evidence="6">
    <location>
        <begin position="23"/>
        <end position="551"/>
    </location>
</feature>
<evidence type="ECO:0000256" key="4">
    <source>
        <dbReference type="ARBA" id="ARBA00022825"/>
    </source>
</evidence>
<dbReference type="PROSITE" id="PS50106">
    <property type="entry name" value="PDZ"/>
    <property type="match status" value="1"/>
</dbReference>
<organism evidence="8 9">
    <name type="scientific">Halalkalibaculum roseum</name>
    <dbReference type="NCBI Taxonomy" id="2709311"/>
    <lineage>
        <taxon>Bacteria</taxon>
        <taxon>Pseudomonadati</taxon>
        <taxon>Balneolota</taxon>
        <taxon>Balneolia</taxon>
        <taxon>Balneolales</taxon>
        <taxon>Balneolaceae</taxon>
        <taxon>Halalkalibaculum</taxon>
    </lineage>
</organism>
<keyword evidence="3 5" id="KW-0378">Hydrolase</keyword>
<feature type="domain" description="PDZ" evidence="7">
    <location>
        <begin position="87"/>
        <end position="151"/>
    </location>
</feature>
<dbReference type="GO" id="GO:0006508">
    <property type="term" value="P:proteolysis"/>
    <property type="evidence" value="ECO:0007669"/>
    <property type="project" value="UniProtKB-KW"/>
</dbReference>
<dbReference type="InterPro" id="IPR004447">
    <property type="entry name" value="Peptidase_S41A"/>
</dbReference>
<evidence type="ECO:0000313" key="9">
    <source>
        <dbReference type="Proteomes" id="UP000473278"/>
    </source>
</evidence>
<dbReference type="GO" id="GO:0004175">
    <property type="term" value="F:endopeptidase activity"/>
    <property type="evidence" value="ECO:0007669"/>
    <property type="project" value="TreeGrafter"/>
</dbReference>
<dbReference type="EMBL" id="JAALLT010000003">
    <property type="protein sequence ID" value="NGP77224.1"/>
    <property type="molecule type" value="Genomic_DNA"/>
</dbReference>
<dbReference type="PANTHER" id="PTHR32060">
    <property type="entry name" value="TAIL-SPECIFIC PROTEASE"/>
    <property type="match status" value="1"/>
</dbReference>